<reference evidence="3" key="1">
    <citation type="journal article" date="2017" name="Nat. Microbiol.">
        <title>Global analysis of biosynthetic gene clusters reveals vast potential of secondary metabolite production in Penicillium species.</title>
        <authorList>
            <person name="Nielsen J.C."/>
            <person name="Grijseels S."/>
            <person name="Prigent S."/>
            <person name="Ji B."/>
            <person name="Dainat J."/>
            <person name="Nielsen K.F."/>
            <person name="Frisvad J.C."/>
            <person name="Workman M."/>
            <person name="Nielsen J."/>
        </authorList>
    </citation>
    <scope>NUCLEOTIDE SEQUENCE [LARGE SCALE GENOMIC DNA]</scope>
    <source>
        <strain evidence="3">IBT 29486</strain>
    </source>
</reference>
<evidence type="ECO:0000313" key="2">
    <source>
        <dbReference type="EMBL" id="OQE11619.1"/>
    </source>
</evidence>
<organism evidence="2 3">
    <name type="scientific">Penicillium vulpinum</name>
    <dbReference type="NCBI Taxonomy" id="29845"/>
    <lineage>
        <taxon>Eukaryota</taxon>
        <taxon>Fungi</taxon>
        <taxon>Dikarya</taxon>
        <taxon>Ascomycota</taxon>
        <taxon>Pezizomycotina</taxon>
        <taxon>Eurotiomycetes</taxon>
        <taxon>Eurotiomycetidae</taxon>
        <taxon>Eurotiales</taxon>
        <taxon>Aspergillaceae</taxon>
        <taxon>Penicillium</taxon>
    </lineage>
</organism>
<dbReference type="STRING" id="29845.A0A1V6SD01"/>
<dbReference type="EMBL" id="MDYP01000002">
    <property type="protein sequence ID" value="OQE11619.1"/>
    <property type="molecule type" value="Genomic_DNA"/>
</dbReference>
<sequence>MSREEKEIPDYLLNPETPGSTWAHECEFVPQSRIQELALHGRFRKFGVCFWGPDTMTCLGIMVKRMASDRAKIDVVFRWTSLMQNADYLALKRPLKQWAVPYPSKSRPMLADKTIKWATIAELDQFATSVAWVRRNHRRAQSAESTPSDELASDQSEKPDLEATPWIRRTNRPTR</sequence>
<dbReference type="AlphaFoldDB" id="A0A1V6SD01"/>
<protein>
    <submittedName>
        <fullName evidence="2">Uncharacterized protein</fullName>
    </submittedName>
</protein>
<evidence type="ECO:0000313" key="3">
    <source>
        <dbReference type="Proteomes" id="UP000191518"/>
    </source>
</evidence>
<dbReference type="Proteomes" id="UP000191518">
    <property type="component" value="Unassembled WGS sequence"/>
</dbReference>
<name>A0A1V6SD01_9EURO</name>
<feature type="region of interest" description="Disordered" evidence="1">
    <location>
        <begin position="137"/>
        <end position="175"/>
    </location>
</feature>
<comment type="caution">
    <text evidence="2">The sequence shown here is derived from an EMBL/GenBank/DDBJ whole genome shotgun (WGS) entry which is preliminary data.</text>
</comment>
<gene>
    <name evidence="2" type="ORF">PENVUL_c002G07137</name>
</gene>
<evidence type="ECO:0000256" key="1">
    <source>
        <dbReference type="SAM" id="MobiDB-lite"/>
    </source>
</evidence>
<keyword evidence="3" id="KW-1185">Reference proteome</keyword>
<accession>A0A1V6SD01</accession>
<proteinExistence type="predicted"/>